<dbReference type="PANTHER" id="PTHR23176:SF129">
    <property type="entry name" value="RHO GTPASE ACTIVATING PROTEIN AT 16F, ISOFORM E-RELATED"/>
    <property type="match status" value="1"/>
</dbReference>
<feature type="transmembrane region" description="Helical" evidence="4">
    <location>
        <begin position="2707"/>
        <end position="2727"/>
    </location>
</feature>
<feature type="compositionally biased region" description="Polar residues" evidence="3">
    <location>
        <begin position="42"/>
        <end position="52"/>
    </location>
</feature>
<dbReference type="Proteomes" id="UP001295794">
    <property type="component" value="Unassembled WGS sequence"/>
</dbReference>
<keyword evidence="4" id="KW-0812">Transmembrane</keyword>
<evidence type="ECO:0000256" key="1">
    <source>
        <dbReference type="ARBA" id="ARBA00022468"/>
    </source>
</evidence>
<feature type="region of interest" description="Disordered" evidence="3">
    <location>
        <begin position="2106"/>
        <end position="2136"/>
    </location>
</feature>
<feature type="compositionally biased region" description="Low complexity" evidence="3">
    <location>
        <begin position="1352"/>
        <end position="1371"/>
    </location>
</feature>
<protein>
    <recommendedName>
        <fullName evidence="10">Rho GTPase activating protein 22</fullName>
    </recommendedName>
</protein>
<feature type="transmembrane region" description="Helical" evidence="4">
    <location>
        <begin position="2681"/>
        <end position="2700"/>
    </location>
</feature>
<feature type="transmembrane region" description="Helical" evidence="4">
    <location>
        <begin position="2765"/>
        <end position="2787"/>
    </location>
</feature>
<gene>
    <name evidence="8" type="ORF">MYCIT1_LOCUS20834</name>
</gene>
<proteinExistence type="predicted"/>
<feature type="region of interest" description="Disordered" evidence="3">
    <location>
        <begin position="167"/>
        <end position="196"/>
    </location>
</feature>
<dbReference type="Pfam" id="PF00620">
    <property type="entry name" value="RhoGAP"/>
    <property type="match status" value="1"/>
</dbReference>
<dbReference type="GO" id="GO:0005085">
    <property type="term" value="F:guanyl-nucleotide exchange factor activity"/>
    <property type="evidence" value="ECO:0007669"/>
    <property type="project" value="UniProtKB-KW"/>
</dbReference>
<dbReference type="InterPro" id="IPR008936">
    <property type="entry name" value="Rho_GTPase_activation_prot"/>
</dbReference>
<dbReference type="PROSITE" id="PS50003">
    <property type="entry name" value="PH_DOMAIN"/>
    <property type="match status" value="1"/>
</dbReference>
<dbReference type="SUPFAM" id="SSF50729">
    <property type="entry name" value="PH domain-like"/>
    <property type="match status" value="1"/>
</dbReference>
<dbReference type="InterPro" id="IPR011993">
    <property type="entry name" value="PH-like_dom_sf"/>
</dbReference>
<dbReference type="InterPro" id="IPR049500">
    <property type="entry name" value="Peptidase_M50B-like"/>
</dbReference>
<dbReference type="InterPro" id="IPR023578">
    <property type="entry name" value="Ras_GEF_dom_sf"/>
</dbReference>
<reference evidence="8" key="1">
    <citation type="submission" date="2023-11" db="EMBL/GenBank/DDBJ databases">
        <authorList>
            <person name="De Vega J J."/>
            <person name="De Vega J J."/>
        </authorList>
    </citation>
    <scope>NUCLEOTIDE SEQUENCE</scope>
</reference>
<dbReference type="InterPro" id="IPR036964">
    <property type="entry name" value="RASGEF_cat_dom_sf"/>
</dbReference>
<dbReference type="InterPro" id="IPR001849">
    <property type="entry name" value="PH_domain"/>
</dbReference>
<comment type="caution">
    <text evidence="8">The sequence shown here is derived from an EMBL/GenBank/DDBJ whole genome shotgun (WGS) entry which is preliminary data.</text>
</comment>
<dbReference type="InterPro" id="IPR041681">
    <property type="entry name" value="PH_9"/>
</dbReference>
<feature type="region of interest" description="Disordered" evidence="3">
    <location>
        <begin position="1674"/>
        <end position="1696"/>
    </location>
</feature>
<dbReference type="CDD" id="cd00159">
    <property type="entry name" value="RhoGAP"/>
    <property type="match status" value="1"/>
</dbReference>
<keyword evidence="1" id="KW-0343">GTPase activation</keyword>
<feature type="compositionally biased region" description="Low complexity" evidence="3">
    <location>
        <begin position="1110"/>
        <end position="1119"/>
    </location>
</feature>
<feature type="domain" description="Ras-GEF" evidence="6">
    <location>
        <begin position="760"/>
        <end position="1007"/>
    </location>
</feature>
<keyword evidence="2" id="KW-0344">Guanine-nucleotide releasing factor</keyword>
<keyword evidence="4" id="KW-0472">Membrane</keyword>
<evidence type="ECO:0000256" key="2">
    <source>
        <dbReference type="PROSITE-ProRule" id="PRU00168"/>
    </source>
</evidence>
<feature type="region of interest" description="Disordered" evidence="3">
    <location>
        <begin position="276"/>
        <end position="423"/>
    </location>
</feature>
<dbReference type="InterPro" id="IPR000198">
    <property type="entry name" value="RhoGAP_dom"/>
</dbReference>
<dbReference type="InterPro" id="IPR001895">
    <property type="entry name" value="RASGEF_cat_dom"/>
</dbReference>
<dbReference type="GO" id="GO:0005737">
    <property type="term" value="C:cytoplasm"/>
    <property type="evidence" value="ECO:0007669"/>
    <property type="project" value="TreeGrafter"/>
</dbReference>
<evidence type="ECO:0000256" key="4">
    <source>
        <dbReference type="SAM" id="Phobius"/>
    </source>
</evidence>
<keyword evidence="9" id="KW-1185">Reference proteome</keyword>
<evidence type="ECO:0000313" key="9">
    <source>
        <dbReference type="Proteomes" id="UP001295794"/>
    </source>
</evidence>
<keyword evidence="4" id="KW-1133">Transmembrane helix</keyword>
<dbReference type="Gene3D" id="3.40.50.1240">
    <property type="entry name" value="Phosphoglycerate mutase-like"/>
    <property type="match status" value="1"/>
</dbReference>
<dbReference type="PROSITE" id="PS50009">
    <property type="entry name" value="RASGEF_CAT"/>
    <property type="match status" value="1"/>
</dbReference>
<feature type="region of interest" description="Disordered" evidence="3">
    <location>
        <begin position="1352"/>
        <end position="1383"/>
    </location>
</feature>
<feature type="compositionally biased region" description="Basic and acidic residues" evidence="3">
    <location>
        <begin position="349"/>
        <end position="359"/>
    </location>
</feature>
<dbReference type="InterPro" id="IPR029033">
    <property type="entry name" value="His_PPase_superfam"/>
</dbReference>
<organism evidence="8 9">
    <name type="scientific">Mycena citricolor</name>
    <dbReference type="NCBI Taxonomy" id="2018698"/>
    <lineage>
        <taxon>Eukaryota</taxon>
        <taxon>Fungi</taxon>
        <taxon>Dikarya</taxon>
        <taxon>Basidiomycota</taxon>
        <taxon>Agaricomycotina</taxon>
        <taxon>Agaricomycetes</taxon>
        <taxon>Agaricomycetidae</taxon>
        <taxon>Agaricales</taxon>
        <taxon>Marasmiineae</taxon>
        <taxon>Mycenaceae</taxon>
        <taxon>Mycena</taxon>
    </lineage>
</organism>
<dbReference type="SUPFAM" id="SSF53254">
    <property type="entry name" value="Phosphoglycerate mutase-like"/>
    <property type="match status" value="1"/>
</dbReference>
<dbReference type="GO" id="GO:0005096">
    <property type="term" value="F:GTPase activator activity"/>
    <property type="evidence" value="ECO:0007669"/>
    <property type="project" value="UniProtKB-KW"/>
</dbReference>
<dbReference type="SUPFAM" id="SSF48350">
    <property type="entry name" value="GTPase activation domain, GAP"/>
    <property type="match status" value="1"/>
</dbReference>
<feature type="compositionally biased region" description="Pro residues" evidence="3">
    <location>
        <begin position="16"/>
        <end position="27"/>
    </location>
</feature>
<feature type="compositionally biased region" description="Polar residues" evidence="3">
    <location>
        <begin position="301"/>
        <end position="314"/>
    </location>
</feature>
<dbReference type="GO" id="GO:0007264">
    <property type="term" value="P:small GTPase-mediated signal transduction"/>
    <property type="evidence" value="ECO:0007669"/>
    <property type="project" value="InterPro"/>
</dbReference>
<dbReference type="Pfam" id="PF15410">
    <property type="entry name" value="PH_9"/>
    <property type="match status" value="1"/>
</dbReference>
<dbReference type="PANTHER" id="PTHR23176">
    <property type="entry name" value="RHO/RAC/CDC GTPASE-ACTIVATING PROTEIN"/>
    <property type="match status" value="1"/>
</dbReference>
<accession>A0AAD2K1R5</accession>
<feature type="domain" description="PH" evidence="5">
    <location>
        <begin position="1822"/>
        <end position="1856"/>
    </location>
</feature>
<evidence type="ECO:0000259" key="5">
    <source>
        <dbReference type="PROSITE" id="PS50003"/>
    </source>
</evidence>
<dbReference type="PROSITE" id="PS50238">
    <property type="entry name" value="RHOGAP"/>
    <property type="match status" value="1"/>
</dbReference>
<dbReference type="InterPro" id="IPR050729">
    <property type="entry name" value="Rho-GAP"/>
</dbReference>
<feature type="compositionally biased region" description="Low complexity" evidence="3">
    <location>
        <begin position="315"/>
        <end position="337"/>
    </location>
</feature>
<feature type="domain" description="Rho-GAP" evidence="7">
    <location>
        <begin position="1891"/>
        <end position="2083"/>
    </location>
</feature>
<feature type="region of interest" description="Disordered" evidence="3">
    <location>
        <begin position="441"/>
        <end position="462"/>
    </location>
</feature>
<evidence type="ECO:0008006" key="10">
    <source>
        <dbReference type="Google" id="ProtNLM"/>
    </source>
</evidence>
<feature type="compositionally biased region" description="Basic and acidic residues" evidence="3">
    <location>
        <begin position="80"/>
        <end position="92"/>
    </location>
</feature>
<feature type="compositionally biased region" description="Low complexity" evidence="3">
    <location>
        <begin position="183"/>
        <end position="192"/>
    </location>
</feature>
<feature type="compositionally biased region" description="Polar residues" evidence="3">
    <location>
        <begin position="441"/>
        <end position="459"/>
    </location>
</feature>
<dbReference type="Gene3D" id="2.30.29.30">
    <property type="entry name" value="Pleckstrin-homology domain (PH domain)/Phosphotyrosine-binding domain (PTB)"/>
    <property type="match status" value="1"/>
</dbReference>
<dbReference type="SMART" id="SM00324">
    <property type="entry name" value="RhoGAP"/>
    <property type="match status" value="1"/>
</dbReference>
<dbReference type="SUPFAM" id="SSF48366">
    <property type="entry name" value="Ras GEF"/>
    <property type="match status" value="1"/>
</dbReference>
<dbReference type="Gene3D" id="1.10.555.10">
    <property type="entry name" value="Rho GTPase activation protein"/>
    <property type="match status" value="1"/>
</dbReference>
<feature type="compositionally biased region" description="Polar residues" evidence="3">
    <location>
        <begin position="392"/>
        <end position="402"/>
    </location>
</feature>
<evidence type="ECO:0000313" key="8">
    <source>
        <dbReference type="EMBL" id="CAK5273971.1"/>
    </source>
</evidence>
<feature type="compositionally biased region" description="Low complexity" evidence="3">
    <location>
        <begin position="360"/>
        <end position="369"/>
    </location>
</feature>
<dbReference type="EMBL" id="CAVNYO010000399">
    <property type="protein sequence ID" value="CAK5273971.1"/>
    <property type="molecule type" value="Genomic_DNA"/>
</dbReference>
<evidence type="ECO:0000259" key="7">
    <source>
        <dbReference type="PROSITE" id="PS50238"/>
    </source>
</evidence>
<dbReference type="Pfam" id="PF13398">
    <property type="entry name" value="Peptidase_M50B"/>
    <property type="match status" value="1"/>
</dbReference>
<name>A0AAD2K1R5_9AGAR</name>
<feature type="compositionally biased region" description="Polar residues" evidence="3">
    <location>
        <begin position="1152"/>
        <end position="1162"/>
    </location>
</feature>
<evidence type="ECO:0000259" key="6">
    <source>
        <dbReference type="PROSITE" id="PS50009"/>
    </source>
</evidence>
<dbReference type="Gene3D" id="1.10.840.10">
    <property type="entry name" value="Ras guanine-nucleotide exchange factors catalytic domain"/>
    <property type="match status" value="1"/>
</dbReference>
<feature type="compositionally biased region" description="Polar residues" evidence="3">
    <location>
        <begin position="108"/>
        <end position="125"/>
    </location>
</feature>
<evidence type="ECO:0000256" key="3">
    <source>
        <dbReference type="SAM" id="MobiDB-lite"/>
    </source>
</evidence>
<dbReference type="Pfam" id="PF00617">
    <property type="entry name" value="RasGEF"/>
    <property type="match status" value="1"/>
</dbReference>
<sequence>MPKRPDPPPSSTSLYPPNPQNGPPTPSRAPIASILTRPSKWFTRSTSGSRVNGQGDASPRPSISSQAGGSAGPRKAKISRPTDPRPILDADGYKGVPGSRSVLDLTRPSLNLPHSSPLISNQAAKSSLDLRYTPPSPHAPSPLSNGPYAAGAGSIYGVGNRPWSRSADDLRLAPSPSGPVLISSPSSPTPTTNSRAPIRVNTDFVDKVAAYRGRSDSLGAATAYTPTTGTGTVTPTPSTSIGHVSSASMGAVSALGPGLSIYTGGPLSASVPMPIAKGDNAAPTPPFYARQRTDSERSGRSVKSSRSWRSGPSRTGTADSTTGTGSPGSTPPSASAGIVRPMVWPTIPGRDDSHSEHDSPSSPVSISISAPALDDRPMMNATPGGQVHTRSHSFTPKLSSRLASPGRKGSTGEAAEAPMFEGDRRGAGFSFHLGGAAKSLDTTAGSNAQPPSVALSSESNEGKRASQILYATGFINRAMTPALADPRSWKPFKMEVRGTKLLLHKTPGDRTAGVRDLFAIGIVQDAPEIDDTEVEVDQGQKRDAGSMTRKKRAFWGQGRHPALVVDVLNQQVAKGTIEALLHETVFATAFIKDRQLSEQDWHIFARAVLFCLPLLTDRGKVEAELVRCAGYLVSGAAEEDSEAVRKRVKWVMEEYLGFHGPPVDPQAWQILSADAFPGVVLPGRTVAAQAGMPNTVSTQAIFAPSPVIGTPQVFSPRPDDSSARLNSLLDALEPDSAASQMPWAALQSEGLTRDVLLAMDPQVIAQSLTLFHRSVLEQAPDDVMSDFVLSGDNCPQLFGSETSPHWLTKLLLVQILGSDNNGEQSTTSRTHSRSELISFWARVGELCRTSGDDCSWRAIVAALCSAPIARLEKVWRRVDAPAVTVVESWTADGDGSQVTEPRLTPWGGPIRQRLREDLDSISAAEDVGPDQVLSVAPMRRAVDLFAGFRQEFLLCPRRAVLSEEQVGDQVRLLANFWRERGVASGGIAAKFVRVEQFMSLSLAAEPKRKGLFEPHYWSRPTNQTAYTSLVPVLFPEVFPTASLIDRSQLLRGRVDSDTNARFLLDLQGAAQPDRNPVGLAALNQVGTIIPVYNGEVLLSVWLGGGNDSTASSRPSSRAPSRPPSVEPSLGRAPSVRVKPGASQGLDRKTSVARRNSLPSPSQKRAFVASEPSTEPPLRVRVQAGTLNCLVDILVHGLHNVSVSVADDNGEMALREGKTRELIVDHVEFAKLWWNVFRSLISPMVFFELLRKMYLQRRPRGAVPSVAEYLFVAGSRTDVLDVIRNWIVQGGGTQDILDDIQLANAVRTFLSDTGEHDIVVSANASDPSVQQAWSTLQEVRARLQQTFNQYTMRPPATYPTARPRARPQQGQTITTREPPDLDRIDPEELVDNLDAMASAAMSNVTEEDLFVAADVLEVQTADRLGWFLPYAQSDVDLVEIQNMYSYLQEIEPSSLISELGQDSLYRLLPPGIRSCVRAYVILRKWAIAQLVAPRVGLRARQSRMELVLRAIEITRIRSLPSDASAMASVAEFPARRSFVEAVLTSAVLSVESRFHARPWLNIAMSRGVQCDSISSLISRAVVPPNATRTELTMDMGWFFERMLEVIASPDALEPVTEQEGLSLINFDKRRQLDSLIGLLRNVGHRDDVTRRAFERLNNIEKEIWKLQFDHRGIKEEAQREGTPGPGSSPAASRRSLRPFQRLLTAQLEKNKRDRTLRAKFMKERAHEQTKNDKREDQLNKAMMRRQPTTPQQQKHQRGKKSMSSAFFQFMRPISSAFGTEVVQSPGPKRTAEELDFVPTGKPSLVASLVEAKVVQFVNNDRSFVFQLDTDDGGHYLFQALSKRELNRWIETITRVTQTTARRRLTYLGSPKPQLTDDGPVVASRDPHAVFGVDLNVLLRRETGLEEIPAGTIPRVMERCLSEIETRGLKEVGIYRLAGATSTIGALKEAFNRGEDPIDEFTDIHAVCDLVKSWLRVLPVPLFPRSDYHSAIEAAQIEDLEQRLAAVRRVVHGLPQSNYDLLKRVAEHLDRVADFEDSNQMTAEGLAIVFSPNLLRAESFAVVLANMAHTHKIVRGLITHFHAIFDEAEIEPDAEELLDEGDEDELFTEEGDGANAPYLKDVPEVDDEDEDETTKTTKTRTCYIEGLPLLRPHSINPRLISILIPSHHESNFFLMPLLIARALYYLSLSYFLQLIIQVGLERQLYSLLGAVVFARHADRIESFSSPDTYATFDTLITPLGTNQAFQSGGFLRERYLDPRSADHIGGISRDIVDIHQILVRADSSGDGTVFQQSVAAVVQGLYPPTDQYEITLGNGSTILGAMGGYQFIPIESVEMNQDVSLNGLISCPNFDQHVETLETSALFAAKAKAARPFLEKLRPFLGQRPIDFSLMFNMWDFVDVHIQHNQTYAAEIPPGYVNQARVLADFHDRNIYSDFHPNGIGNVGARVMLPSIFDALQRIANATDPLKLAINGISYKPFIKNYNSLAALELYSDFPRQPRLRLKFKNGTDEHQFRSLQMFGRRDIGLSEFVQQLAPVALNSTADWPVLGRFKSLLTFLASVWRHVSTPTRPPVAPPLGSVFPSGSAVPVPLQPSDEQIVVLYVIIAYARNFINPLKLFTIGWHELCHITAALLSGGRVLKITIDPEVGGATIVEGGWPLLILSSGYVGSTLLGALFTLAGWDTLVAKVMSLVLAMGLLMPLALVRDKLTIILTVVYEALLIGFCQALRWYCLFFGVMNSLSYILGRALTVRAALIGRYPDVKPATDWAGFWILFQFGVLAAFSVLGIKVFKLSNEEMNAQAVSFQHNYLHITTHGL</sequence>
<feature type="region of interest" description="Disordered" evidence="3">
    <location>
        <begin position="1742"/>
        <end position="1761"/>
    </location>
</feature>
<feature type="region of interest" description="Disordered" evidence="3">
    <location>
        <begin position="1108"/>
        <end position="1171"/>
    </location>
</feature>
<feature type="region of interest" description="Disordered" evidence="3">
    <location>
        <begin position="1"/>
        <end position="146"/>
    </location>
</feature>